<organism evidence="3">
    <name type="scientific">Colletotrichum graminicola (strain M1.001 / M2 / FGSC 10212)</name>
    <name type="common">Maize anthracnose fungus</name>
    <name type="synonym">Glomerella graminicola</name>
    <dbReference type="NCBI Taxonomy" id="645133"/>
    <lineage>
        <taxon>Eukaryota</taxon>
        <taxon>Fungi</taxon>
        <taxon>Dikarya</taxon>
        <taxon>Ascomycota</taxon>
        <taxon>Pezizomycotina</taxon>
        <taxon>Sordariomycetes</taxon>
        <taxon>Hypocreomycetidae</taxon>
        <taxon>Glomerellales</taxon>
        <taxon>Glomerellaceae</taxon>
        <taxon>Colletotrichum</taxon>
        <taxon>Colletotrichum graminicola species complex</taxon>
    </lineage>
</organism>
<evidence type="ECO:0000313" key="3">
    <source>
        <dbReference type="Proteomes" id="UP000008782"/>
    </source>
</evidence>
<sequence>MDVTISVLRLPSSSRYVAESRIRSNSVSSSLSSIVPDESGENSGTAVSVSAAISASAAAAAAATVAAGPSISVSLAPFPVTPLRLLADLLGDDVLEYELMSSSSIRQLLHRIPIPESENRHVGSRACACAIDCLPLPMPQPPPPVNMSSSGRRLGRMLHLLQRMSVGVDCRKLLSLPGLESTPDEYSASVASPFGDRSQSSESRLGPTSDSSVSVEMRGNGTVSIVETGAVTARSDLTGLVPLLLSLFRFIGTRDVSFAAVPCVGWRPMARPRWSSLSTLLALDVDDKEKFRGRPVGESFVVVVFEDTFLEVLGGSLRQAMNTLRRCASTTRAKDPVMKGICAENESSLADCSAKSLRRSSRLALRLDMQLLANTFCSTCGSSTAGRITAYGQLGHRPLPLRRGNSPGRGATLSVGNSHRQSSSQDLNVSFLTLSLRSRALASVRPSSTSPPVEGS</sequence>
<feature type="region of interest" description="Disordered" evidence="1">
    <location>
        <begin position="396"/>
        <end position="424"/>
    </location>
</feature>
<dbReference type="HOGENOM" id="CLU_599922_0_0_1"/>
<proteinExistence type="predicted"/>
<dbReference type="VEuPathDB" id="FungiDB:GLRG_10757"/>
<dbReference type="AlphaFoldDB" id="E3QXM5"/>
<accession>E3QXM5</accession>
<dbReference type="EMBL" id="GG697396">
    <property type="protein sequence ID" value="EFQ35613.1"/>
    <property type="molecule type" value="Genomic_DNA"/>
</dbReference>
<feature type="compositionally biased region" description="Polar residues" evidence="1">
    <location>
        <begin position="414"/>
        <end position="424"/>
    </location>
</feature>
<reference evidence="3" key="1">
    <citation type="journal article" date="2012" name="Nat. Genet.">
        <title>Lifestyle transitions in plant pathogenic Colletotrichum fungi deciphered by genome and transcriptome analyses.</title>
        <authorList>
            <person name="O'Connell R.J."/>
            <person name="Thon M.R."/>
            <person name="Hacquard S."/>
            <person name="Amyotte S.G."/>
            <person name="Kleemann J."/>
            <person name="Torres M.F."/>
            <person name="Damm U."/>
            <person name="Buiate E.A."/>
            <person name="Epstein L."/>
            <person name="Alkan N."/>
            <person name="Altmueller J."/>
            <person name="Alvarado-Balderrama L."/>
            <person name="Bauser C.A."/>
            <person name="Becker C."/>
            <person name="Birren B.W."/>
            <person name="Chen Z."/>
            <person name="Choi J."/>
            <person name="Crouch J.A."/>
            <person name="Duvick J.P."/>
            <person name="Farman M.A."/>
            <person name="Gan P."/>
            <person name="Heiman D."/>
            <person name="Henrissat B."/>
            <person name="Howard R.J."/>
            <person name="Kabbage M."/>
            <person name="Koch C."/>
            <person name="Kracher B."/>
            <person name="Kubo Y."/>
            <person name="Law A.D."/>
            <person name="Lebrun M.-H."/>
            <person name="Lee Y.-H."/>
            <person name="Miyara I."/>
            <person name="Moore N."/>
            <person name="Neumann U."/>
            <person name="Nordstroem K."/>
            <person name="Panaccione D.G."/>
            <person name="Panstruga R."/>
            <person name="Place M."/>
            <person name="Proctor R.H."/>
            <person name="Prusky D."/>
            <person name="Rech G."/>
            <person name="Reinhardt R."/>
            <person name="Rollins J.A."/>
            <person name="Rounsley S."/>
            <person name="Schardl C.L."/>
            <person name="Schwartz D.C."/>
            <person name="Shenoy N."/>
            <person name="Shirasu K."/>
            <person name="Sikhakolli U.R."/>
            <person name="Stueber K."/>
            <person name="Sukno S.A."/>
            <person name="Sweigard J.A."/>
            <person name="Takano Y."/>
            <person name="Takahara H."/>
            <person name="Trail F."/>
            <person name="van der Does H.C."/>
            <person name="Voll L.M."/>
            <person name="Will I."/>
            <person name="Young S."/>
            <person name="Zeng Q."/>
            <person name="Zhang J."/>
            <person name="Zhou S."/>
            <person name="Dickman M.B."/>
            <person name="Schulze-Lefert P."/>
            <person name="Ver Loren van Themaat E."/>
            <person name="Ma L.-J."/>
            <person name="Vaillancourt L.J."/>
        </authorList>
    </citation>
    <scope>NUCLEOTIDE SEQUENCE [LARGE SCALE GENOMIC DNA]</scope>
    <source>
        <strain evidence="3">M1.001 / M2 / FGSC 10212</strain>
    </source>
</reference>
<evidence type="ECO:0000313" key="2">
    <source>
        <dbReference type="EMBL" id="EFQ35613.1"/>
    </source>
</evidence>
<feature type="region of interest" description="Disordered" evidence="1">
    <location>
        <begin position="182"/>
        <end position="216"/>
    </location>
</feature>
<dbReference type="GeneID" id="24416122"/>
<feature type="compositionally biased region" description="Polar residues" evidence="1">
    <location>
        <begin position="197"/>
        <end position="214"/>
    </location>
</feature>
<gene>
    <name evidence="2" type="ORF">GLRG_10757</name>
</gene>
<name>E3QXM5_COLGM</name>
<protein>
    <submittedName>
        <fullName evidence="2">Uncharacterized protein</fullName>
    </submittedName>
</protein>
<dbReference type="Proteomes" id="UP000008782">
    <property type="component" value="Unassembled WGS sequence"/>
</dbReference>
<evidence type="ECO:0000256" key="1">
    <source>
        <dbReference type="SAM" id="MobiDB-lite"/>
    </source>
</evidence>
<dbReference type="RefSeq" id="XP_008099633.1">
    <property type="nucleotide sequence ID" value="XM_008101442.1"/>
</dbReference>
<keyword evidence="3" id="KW-1185">Reference proteome</keyword>